<feature type="transmembrane region" description="Helical" evidence="14">
    <location>
        <begin position="321"/>
        <end position="345"/>
    </location>
</feature>
<evidence type="ECO:0000313" key="17">
    <source>
        <dbReference type="EMBL" id="QSE96000.1"/>
    </source>
</evidence>
<dbReference type="RefSeq" id="WP_205720513.1">
    <property type="nucleotide sequence ID" value="NZ_CP070608.1"/>
</dbReference>
<proteinExistence type="inferred from homology"/>
<dbReference type="InterPro" id="IPR036259">
    <property type="entry name" value="MFS_trans_sf"/>
</dbReference>
<dbReference type="InterPro" id="IPR001915">
    <property type="entry name" value="Peptidase_M48"/>
</dbReference>
<dbReference type="AlphaFoldDB" id="A0A974WE11"/>
<keyword evidence="18" id="KW-1185">Reference proteome</keyword>
<dbReference type="KEGG" id="fuv:JR347_10260"/>
<evidence type="ECO:0000256" key="3">
    <source>
        <dbReference type="ARBA" id="ARBA00022692"/>
    </source>
</evidence>
<feature type="transmembrane region" description="Helical" evidence="14">
    <location>
        <begin position="98"/>
        <end position="127"/>
    </location>
</feature>
<keyword evidence="6" id="KW-0256">Endoplasmic reticulum</keyword>
<evidence type="ECO:0000256" key="5">
    <source>
        <dbReference type="ARBA" id="ARBA00022801"/>
    </source>
</evidence>
<evidence type="ECO:0000256" key="11">
    <source>
        <dbReference type="PIRSR" id="PIRSR627057-1"/>
    </source>
</evidence>
<feature type="binding site" evidence="12">
    <location>
        <position position="354"/>
    </location>
    <ligand>
        <name>Zn(2+)</name>
        <dbReference type="ChEBI" id="CHEBI:29105"/>
        <note>catalytic</note>
    </ligand>
</feature>
<comment type="subcellular location">
    <subcellularLocation>
        <location evidence="1">Endoplasmic reticulum membrane</location>
        <topology evidence="1">Multi-pass membrane protein</topology>
    </subcellularLocation>
</comment>
<feature type="transmembrane region" description="Helical" evidence="14">
    <location>
        <begin position="148"/>
        <end position="168"/>
    </location>
</feature>
<evidence type="ECO:0000256" key="10">
    <source>
        <dbReference type="ARBA" id="ARBA00023136"/>
    </source>
</evidence>
<gene>
    <name evidence="17" type="ORF">JR347_10260</name>
</gene>
<organism evidence="17 18">
    <name type="scientific">Fulvivirga lutea</name>
    <dbReference type="NCBI Taxonomy" id="2810512"/>
    <lineage>
        <taxon>Bacteria</taxon>
        <taxon>Pseudomonadati</taxon>
        <taxon>Bacteroidota</taxon>
        <taxon>Cytophagia</taxon>
        <taxon>Cytophagales</taxon>
        <taxon>Fulvivirgaceae</taxon>
        <taxon>Fulvivirga</taxon>
    </lineage>
</organism>
<evidence type="ECO:0000256" key="8">
    <source>
        <dbReference type="ARBA" id="ARBA00022989"/>
    </source>
</evidence>
<evidence type="ECO:0000259" key="15">
    <source>
        <dbReference type="Pfam" id="PF01435"/>
    </source>
</evidence>
<feature type="binding site" evidence="12">
    <location>
        <position position="276"/>
    </location>
    <ligand>
        <name>Zn(2+)</name>
        <dbReference type="ChEBI" id="CHEBI:29105"/>
        <note>catalytic</note>
    </ligand>
</feature>
<keyword evidence="2 13" id="KW-0645">Protease</keyword>
<dbReference type="EMBL" id="CP070608">
    <property type="protein sequence ID" value="QSE96000.1"/>
    <property type="molecule type" value="Genomic_DNA"/>
</dbReference>
<dbReference type="GO" id="GO:0004222">
    <property type="term" value="F:metalloendopeptidase activity"/>
    <property type="evidence" value="ECO:0007669"/>
    <property type="project" value="InterPro"/>
</dbReference>
<dbReference type="Gene3D" id="3.30.2010.10">
    <property type="entry name" value="Metalloproteases ('zincins'), catalytic domain"/>
    <property type="match status" value="1"/>
</dbReference>
<feature type="transmembrane region" description="Helical" evidence="14">
    <location>
        <begin position="286"/>
        <end position="309"/>
    </location>
</feature>
<dbReference type="GO" id="GO:0046872">
    <property type="term" value="F:metal ion binding"/>
    <property type="evidence" value="ECO:0007669"/>
    <property type="project" value="UniProtKB-KW"/>
</dbReference>
<feature type="domain" description="CAAX prenyl protease 1 N-terminal" evidence="16">
    <location>
        <begin position="29"/>
        <end position="203"/>
    </location>
</feature>
<dbReference type="InterPro" id="IPR027057">
    <property type="entry name" value="CAXX_Prtase_1"/>
</dbReference>
<feature type="binding site" evidence="12">
    <location>
        <position position="280"/>
    </location>
    <ligand>
        <name>Zn(2+)</name>
        <dbReference type="ChEBI" id="CHEBI:29105"/>
        <note>catalytic</note>
    </ligand>
</feature>
<feature type="transmembrane region" description="Helical" evidence="14">
    <location>
        <begin position="6"/>
        <end position="24"/>
    </location>
</feature>
<dbReference type="Pfam" id="PF16491">
    <property type="entry name" value="Peptidase_M48_N"/>
    <property type="match status" value="1"/>
</dbReference>
<evidence type="ECO:0000256" key="7">
    <source>
        <dbReference type="ARBA" id="ARBA00022833"/>
    </source>
</evidence>
<dbReference type="FunFam" id="3.30.2010.10:FF:000002">
    <property type="entry name" value="CAAX prenyl protease"/>
    <property type="match status" value="1"/>
</dbReference>
<evidence type="ECO:0000256" key="13">
    <source>
        <dbReference type="RuleBase" id="RU003983"/>
    </source>
</evidence>
<evidence type="ECO:0000259" key="16">
    <source>
        <dbReference type="Pfam" id="PF16491"/>
    </source>
</evidence>
<keyword evidence="3 14" id="KW-0812">Transmembrane</keyword>
<feature type="transmembrane region" description="Helical" evidence="14">
    <location>
        <begin position="62"/>
        <end position="86"/>
    </location>
</feature>
<feature type="active site" evidence="11">
    <location>
        <position position="277"/>
    </location>
</feature>
<keyword evidence="9 13" id="KW-0482">Metalloprotease</keyword>
<evidence type="ECO:0000256" key="9">
    <source>
        <dbReference type="ARBA" id="ARBA00023049"/>
    </source>
</evidence>
<dbReference type="GO" id="GO:0071586">
    <property type="term" value="P:CAAX-box protein processing"/>
    <property type="evidence" value="ECO:0007669"/>
    <property type="project" value="InterPro"/>
</dbReference>
<feature type="domain" description="Peptidase M48" evidence="15">
    <location>
        <begin position="206"/>
        <end position="410"/>
    </location>
</feature>
<feature type="active site" description="Proton donor" evidence="11">
    <location>
        <position position="358"/>
    </location>
</feature>
<evidence type="ECO:0000256" key="14">
    <source>
        <dbReference type="SAM" id="Phobius"/>
    </source>
</evidence>
<evidence type="ECO:0000256" key="1">
    <source>
        <dbReference type="ARBA" id="ARBA00004477"/>
    </source>
</evidence>
<dbReference type="CDD" id="cd07343">
    <property type="entry name" value="M48A_Zmpste24p_like"/>
    <property type="match status" value="1"/>
</dbReference>
<accession>A0A974WE11</accession>
<dbReference type="SUPFAM" id="SSF103473">
    <property type="entry name" value="MFS general substrate transporter"/>
    <property type="match status" value="1"/>
</dbReference>
<dbReference type="Pfam" id="PF01435">
    <property type="entry name" value="Peptidase_M48"/>
    <property type="match status" value="1"/>
</dbReference>
<dbReference type="Proteomes" id="UP000662783">
    <property type="component" value="Chromosome"/>
</dbReference>
<evidence type="ECO:0000256" key="12">
    <source>
        <dbReference type="PIRSR" id="PIRSR627057-2"/>
    </source>
</evidence>
<evidence type="ECO:0000313" key="18">
    <source>
        <dbReference type="Proteomes" id="UP000662783"/>
    </source>
</evidence>
<sequence>MNSESILYIIIGIVTFDFFFNQALDLINLKARKRNLTEEAKEFYDEETYARSQEYQSVRSKFSFLSSSISFIASILILALGGFGYLDSLLRPMIESELVLSLAYFGVLYILADLFSLPFSLYSTFVIEERFGFNKTTLKTFVLDKVKGYVLAAIIGGLLLSALIFLIQTLGNSFWIYFWVIAAVFILFTNLFYTSLILPLFNKLTPLEDGELKDRIIQYANSVNFPLDNIYVIDGSKRSSKANAFFSGLGKTKKIVLYDTLINNHTIDELVAVLAHEVGHFKKKHIVFGLFISIGQIGLMLFIMSLLIFDKETSLALGGSQWAIHLNLLAFGILYSPISTVLGILGNMLSRKNEFEADDYAKSTFDSLSLQKALKKLSVDNLSNLYPHPAYVFVHYSHPPLLTRLANLRK</sequence>
<evidence type="ECO:0000256" key="4">
    <source>
        <dbReference type="ARBA" id="ARBA00022723"/>
    </source>
</evidence>
<evidence type="ECO:0000256" key="6">
    <source>
        <dbReference type="ARBA" id="ARBA00022824"/>
    </source>
</evidence>
<keyword evidence="4 12" id="KW-0479">Metal-binding</keyword>
<protein>
    <submittedName>
        <fullName evidence="17">M48 family metallopeptidase</fullName>
    </submittedName>
</protein>
<evidence type="ECO:0000256" key="2">
    <source>
        <dbReference type="ARBA" id="ARBA00022670"/>
    </source>
</evidence>
<name>A0A974WE11_9BACT</name>
<feature type="transmembrane region" description="Helical" evidence="14">
    <location>
        <begin position="174"/>
        <end position="193"/>
    </location>
</feature>
<reference evidence="17" key="1">
    <citation type="submission" date="2021-02" db="EMBL/GenBank/DDBJ databases">
        <title>Fulvivirga sp. S481 isolated from sea water.</title>
        <authorList>
            <person name="Bae S.S."/>
            <person name="Baek K."/>
        </authorList>
    </citation>
    <scope>NUCLEOTIDE SEQUENCE</scope>
    <source>
        <strain evidence="17">S481</strain>
    </source>
</reference>
<comment type="similarity">
    <text evidence="13">Belongs to the peptidase M48 family.</text>
</comment>
<dbReference type="InterPro" id="IPR032456">
    <property type="entry name" value="Peptidase_M48_N"/>
</dbReference>
<keyword evidence="7 12" id="KW-0862">Zinc</keyword>
<keyword evidence="10 14" id="KW-0472">Membrane</keyword>
<dbReference type="PANTHER" id="PTHR10120">
    <property type="entry name" value="CAAX PRENYL PROTEASE 1"/>
    <property type="match status" value="1"/>
</dbReference>
<keyword evidence="8 14" id="KW-1133">Transmembrane helix</keyword>
<comment type="cofactor">
    <cofactor evidence="12 13">
        <name>Zn(2+)</name>
        <dbReference type="ChEBI" id="CHEBI:29105"/>
    </cofactor>
    <text evidence="12 13">Binds 1 zinc ion per subunit.</text>
</comment>
<keyword evidence="5 13" id="KW-0378">Hydrolase</keyword>